<dbReference type="AlphaFoldDB" id="A0A4Q9Z4I8"/>
<evidence type="ECO:0000256" key="1">
    <source>
        <dbReference type="ARBA" id="ARBA00004141"/>
    </source>
</evidence>
<evidence type="ECO:0000256" key="2">
    <source>
        <dbReference type="ARBA" id="ARBA00022692"/>
    </source>
</evidence>
<keyword evidence="3 5" id="KW-1133">Transmembrane helix</keyword>
<dbReference type="InterPro" id="IPR051598">
    <property type="entry name" value="TSUP/Inactive_protease-like"/>
</dbReference>
<comment type="caution">
    <text evidence="6">The sequence shown here is derived from an EMBL/GenBank/DDBJ whole genome shotgun (WGS) entry which is preliminary data.</text>
</comment>
<feature type="transmembrane region" description="Helical" evidence="5">
    <location>
        <begin position="149"/>
        <end position="173"/>
    </location>
</feature>
<dbReference type="OrthoDB" id="8559161at2"/>
<keyword evidence="5" id="KW-1003">Cell membrane</keyword>
<proteinExistence type="inferred from homology"/>
<evidence type="ECO:0000256" key="4">
    <source>
        <dbReference type="ARBA" id="ARBA00023136"/>
    </source>
</evidence>
<keyword evidence="4 5" id="KW-0472">Membrane</keyword>
<evidence type="ECO:0000313" key="6">
    <source>
        <dbReference type="EMBL" id="TBX70286.1"/>
    </source>
</evidence>
<feature type="transmembrane region" description="Helical" evidence="5">
    <location>
        <begin position="240"/>
        <end position="258"/>
    </location>
</feature>
<name>A0A4Q9Z4I8_9FLAO</name>
<comment type="subcellular location">
    <subcellularLocation>
        <location evidence="5">Cell membrane</location>
        <topology evidence="5">Multi-pass membrane protein</topology>
    </subcellularLocation>
    <subcellularLocation>
        <location evidence="1">Membrane</location>
        <topology evidence="1">Multi-pass membrane protein</topology>
    </subcellularLocation>
</comment>
<evidence type="ECO:0000256" key="5">
    <source>
        <dbReference type="RuleBase" id="RU363041"/>
    </source>
</evidence>
<sequence>MPELLGYIGALCIGLVLGITGGGGSILTVPILVYVLHLNPLIATAYSLFIVGTTSAFGTISNFKKGLVAPKTALQFAIPSVIGVYLTRKFIIHLLPDVIFYFGSSQLNKATFLMLIFAVVMFLAAYSMLKPAKVVNEKEEKNKNPYMVVIQLFFVGILIGMIGAGGGFLIIPALVQLAKLPIKKAIGTSLLIITINSLIGFLGDVQNSTIDWTFLLTFTSISIVGIIIGLRIQQHINEKLLRKIFGFFVLAMSVLILYKEVFS</sequence>
<dbReference type="RefSeq" id="WP_131475248.1">
    <property type="nucleotide sequence ID" value="NZ_SJPE01000003.1"/>
</dbReference>
<gene>
    <name evidence="6" type="ORF">EZL74_03670</name>
</gene>
<dbReference type="GO" id="GO:0005886">
    <property type="term" value="C:plasma membrane"/>
    <property type="evidence" value="ECO:0007669"/>
    <property type="project" value="UniProtKB-SubCell"/>
</dbReference>
<feature type="transmembrane region" description="Helical" evidence="5">
    <location>
        <begin position="72"/>
        <end position="91"/>
    </location>
</feature>
<keyword evidence="2 5" id="KW-0812">Transmembrane</keyword>
<keyword evidence="7" id="KW-1185">Reference proteome</keyword>
<dbReference type="EMBL" id="SJPE01000003">
    <property type="protein sequence ID" value="TBX70286.1"/>
    <property type="molecule type" value="Genomic_DNA"/>
</dbReference>
<accession>A0A4Q9Z4I8</accession>
<feature type="transmembrane region" description="Helical" evidence="5">
    <location>
        <begin position="112"/>
        <end position="129"/>
    </location>
</feature>
<comment type="similarity">
    <text evidence="5">Belongs to the 4-toluene sulfonate uptake permease (TSUP) (TC 2.A.102) family.</text>
</comment>
<dbReference type="PANTHER" id="PTHR43701:SF2">
    <property type="entry name" value="MEMBRANE TRANSPORTER PROTEIN YJNA-RELATED"/>
    <property type="match status" value="1"/>
</dbReference>
<feature type="transmembrane region" description="Helical" evidence="5">
    <location>
        <begin position="6"/>
        <end position="34"/>
    </location>
</feature>
<evidence type="ECO:0000256" key="3">
    <source>
        <dbReference type="ARBA" id="ARBA00022989"/>
    </source>
</evidence>
<protein>
    <recommendedName>
        <fullName evidence="5">Probable membrane transporter protein</fullName>
    </recommendedName>
</protein>
<feature type="transmembrane region" description="Helical" evidence="5">
    <location>
        <begin position="209"/>
        <end position="228"/>
    </location>
</feature>
<dbReference type="Pfam" id="PF01925">
    <property type="entry name" value="TauE"/>
    <property type="match status" value="1"/>
</dbReference>
<reference evidence="6 7" key="1">
    <citation type="submission" date="2019-02" db="EMBL/GenBank/DDBJ databases">
        <title>Flavobacterium sp. RD-2-33 isolated from forest soil.</title>
        <authorList>
            <person name="Chaudhary D.K."/>
        </authorList>
    </citation>
    <scope>NUCLEOTIDE SEQUENCE [LARGE SCALE GENOMIC DNA]</scope>
    <source>
        <strain evidence="6 7">RD-2-33</strain>
    </source>
</reference>
<dbReference type="InterPro" id="IPR002781">
    <property type="entry name" value="TM_pro_TauE-like"/>
</dbReference>
<organism evidence="6 7">
    <name type="scientific">Flavobacterium silvisoli</name>
    <dbReference type="NCBI Taxonomy" id="2529433"/>
    <lineage>
        <taxon>Bacteria</taxon>
        <taxon>Pseudomonadati</taxon>
        <taxon>Bacteroidota</taxon>
        <taxon>Flavobacteriia</taxon>
        <taxon>Flavobacteriales</taxon>
        <taxon>Flavobacteriaceae</taxon>
        <taxon>Flavobacterium</taxon>
    </lineage>
</organism>
<feature type="transmembrane region" description="Helical" evidence="5">
    <location>
        <begin position="185"/>
        <end position="203"/>
    </location>
</feature>
<feature type="transmembrane region" description="Helical" evidence="5">
    <location>
        <begin position="41"/>
        <end position="60"/>
    </location>
</feature>
<dbReference type="PANTHER" id="PTHR43701">
    <property type="entry name" value="MEMBRANE TRANSPORTER PROTEIN MJ0441-RELATED"/>
    <property type="match status" value="1"/>
</dbReference>
<dbReference type="Proteomes" id="UP000293300">
    <property type="component" value="Unassembled WGS sequence"/>
</dbReference>
<evidence type="ECO:0000313" key="7">
    <source>
        <dbReference type="Proteomes" id="UP000293300"/>
    </source>
</evidence>